<keyword evidence="2" id="KW-0547">Nucleotide-binding</keyword>
<reference evidence="7 8" key="1">
    <citation type="journal article" date="2021" name="Nat. Plants">
        <title>The Taxus genome provides insights into paclitaxel biosynthesis.</title>
        <authorList>
            <person name="Xiong X."/>
            <person name="Gou J."/>
            <person name="Liao Q."/>
            <person name="Li Y."/>
            <person name="Zhou Q."/>
            <person name="Bi G."/>
            <person name="Li C."/>
            <person name="Du R."/>
            <person name="Wang X."/>
            <person name="Sun T."/>
            <person name="Guo L."/>
            <person name="Liang H."/>
            <person name="Lu P."/>
            <person name="Wu Y."/>
            <person name="Zhang Z."/>
            <person name="Ro D.K."/>
            <person name="Shang Y."/>
            <person name="Huang S."/>
            <person name="Yan J."/>
        </authorList>
    </citation>
    <scope>NUCLEOTIDE SEQUENCE [LARGE SCALE GENOMIC DNA]</scope>
    <source>
        <strain evidence="7">Ta-2019</strain>
    </source>
</reference>
<comment type="caution">
    <text evidence="7">The sequence shown here is derived from an EMBL/GenBank/DDBJ whole genome shotgun (WGS) entry which is preliminary data.</text>
</comment>
<dbReference type="SMART" id="SM00382">
    <property type="entry name" value="AAA"/>
    <property type="match status" value="1"/>
</dbReference>
<gene>
    <name evidence="7" type="ORF">KI387_031717</name>
</gene>
<dbReference type="AlphaFoldDB" id="A0AA38BMR7"/>
<feature type="compositionally biased region" description="Polar residues" evidence="5">
    <location>
        <begin position="63"/>
        <end position="73"/>
    </location>
</feature>
<dbReference type="Proteomes" id="UP000824469">
    <property type="component" value="Unassembled WGS sequence"/>
</dbReference>
<dbReference type="PANTHER" id="PTHR23069">
    <property type="entry name" value="AAA DOMAIN-CONTAINING"/>
    <property type="match status" value="1"/>
</dbReference>
<evidence type="ECO:0000256" key="4">
    <source>
        <dbReference type="ARBA" id="ARBA00023117"/>
    </source>
</evidence>
<dbReference type="GO" id="GO:0003682">
    <property type="term" value="F:chromatin binding"/>
    <property type="evidence" value="ECO:0007669"/>
    <property type="project" value="TreeGrafter"/>
</dbReference>
<organism evidence="7 8">
    <name type="scientific">Taxus chinensis</name>
    <name type="common">Chinese yew</name>
    <name type="synonym">Taxus wallichiana var. chinensis</name>
    <dbReference type="NCBI Taxonomy" id="29808"/>
    <lineage>
        <taxon>Eukaryota</taxon>
        <taxon>Viridiplantae</taxon>
        <taxon>Streptophyta</taxon>
        <taxon>Embryophyta</taxon>
        <taxon>Tracheophyta</taxon>
        <taxon>Spermatophyta</taxon>
        <taxon>Pinopsida</taxon>
        <taxon>Pinidae</taxon>
        <taxon>Conifers II</taxon>
        <taxon>Cupressales</taxon>
        <taxon>Taxaceae</taxon>
        <taxon>Taxus</taxon>
    </lineage>
</organism>
<accession>A0AA38BMR7</accession>
<dbReference type="GO" id="GO:0006334">
    <property type="term" value="P:nucleosome assembly"/>
    <property type="evidence" value="ECO:0007669"/>
    <property type="project" value="TreeGrafter"/>
</dbReference>
<evidence type="ECO:0000313" key="8">
    <source>
        <dbReference type="Proteomes" id="UP000824469"/>
    </source>
</evidence>
<keyword evidence="3" id="KW-0067">ATP-binding</keyword>
<dbReference type="InterPro" id="IPR003960">
    <property type="entry name" value="ATPase_AAA_CS"/>
</dbReference>
<dbReference type="PANTHER" id="PTHR23069:SF0">
    <property type="entry name" value="TAT-BINDING HOMOLOG 7"/>
    <property type="match status" value="1"/>
</dbReference>
<evidence type="ECO:0000259" key="6">
    <source>
        <dbReference type="SMART" id="SM00382"/>
    </source>
</evidence>
<feature type="region of interest" description="Disordered" evidence="5">
    <location>
        <begin position="58"/>
        <end position="127"/>
    </location>
</feature>
<dbReference type="GO" id="GO:0016887">
    <property type="term" value="F:ATP hydrolysis activity"/>
    <property type="evidence" value="ECO:0007669"/>
    <property type="project" value="InterPro"/>
</dbReference>
<dbReference type="SUPFAM" id="SSF47370">
    <property type="entry name" value="Bromodomain"/>
    <property type="match status" value="1"/>
</dbReference>
<evidence type="ECO:0000256" key="3">
    <source>
        <dbReference type="ARBA" id="ARBA00022840"/>
    </source>
</evidence>
<dbReference type="EMBL" id="JAHRHJ020003813">
    <property type="protein sequence ID" value="KAH9287600.1"/>
    <property type="molecule type" value="Genomic_DNA"/>
</dbReference>
<dbReference type="GO" id="GO:0045815">
    <property type="term" value="P:transcription initiation-coupled chromatin remodeling"/>
    <property type="evidence" value="ECO:0007669"/>
    <property type="project" value="TreeGrafter"/>
</dbReference>
<evidence type="ECO:0000256" key="2">
    <source>
        <dbReference type="ARBA" id="ARBA00022741"/>
    </source>
</evidence>
<feature type="compositionally biased region" description="Basic and acidic residues" evidence="5">
    <location>
        <begin position="92"/>
        <end position="101"/>
    </location>
</feature>
<dbReference type="GO" id="GO:0006337">
    <property type="term" value="P:nucleosome disassembly"/>
    <property type="evidence" value="ECO:0007669"/>
    <property type="project" value="TreeGrafter"/>
</dbReference>
<dbReference type="GO" id="GO:0005524">
    <property type="term" value="F:ATP binding"/>
    <property type="evidence" value="ECO:0007669"/>
    <property type="project" value="UniProtKB-KW"/>
</dbReference>
<feature type="non-terminal residue" evidence="7">
    <location>
        <position position="889"/>
    </location>
</feature>
<dbReference type="FunFam" id="1.10.8.60:FF:000016">
    <property type="entry name" value="ATPase family AAA domain-containing protein 2B"/>
    <property type="match status" value="1"/>
</dbReference>
<keyword evidence="4" id="KW-0103">Bromodomain</keyword>
<proteinExistence type="inferred from homology"/>
<evidence type="ECO:0000256" key="1">
    <source>
        <dbReference type="ARBA" id="ARBA00006914"/>
    </source>
</evidence>
<feature type="compositionally biased region" description="Acidic residues" evidence="5">
    <location>
        <begin position="74"/>
        <end position="91"/>
    </location>
</feature>
<dbReference type="InterPro" id="IPR027417">
    <property type="entry name" value="P-loop_NTPase"/>
</dbReference>
<dbReference type="GO" id="GO:0005634">
    <property type="term" value="C:nucleus"/>
    <property type="evidence" value="ECO:0007669"/>
    <property type="project" value="TreeGrafter"/>
</dbReference>
<dbReference type="SUPFAM" id="SSF52540">
    <property type="entry name" value="P-loop containing nucleoside triphosphate hydrolases"/>
    <property type="match status" value="2"/>
</dbReference>
<dbReference type="Gene3D" id="1.20.920.10">
    <property type="entry name" value="Bromodomain-like"/>
    <property type="match status" value="1"/>
</dbReference>
<dbReference type="FunFam" id="3.40.50.300:FF:000061">
    <property type="entry name" value="ATPase family, AAA domain-containing 2"/>
    <property type="match status" value="1"/>
</dbReference>
<dbReference type="Pfam" id="PF17862">
    <property type="entry name" value="AAA_lid_3"/>
    <property type="match status" value="1"/>
</dbReference>
<feature type="compositionally biased region" description="Basic and acidic residues" evidence="5">
    <location>
        <begin position="1"/>
        <end position="11"/>
    </location>
</feature>
<feature type="domain" description="AAA+ ATPase" evidence="6">
    <location>
        <begin position="215"/>
        <end position="356"/>
    </location>
</feature>
<dbReference type="InterPro" id="IPR003593">
    <property type="entry name" value="AAA+_ATPase"/>
</dbReference>
<comment type="similarity">
    <text evidence="1">Belongs to the AAA ATPase family.</text>
</comment>
<dbReference type="InterPro" id="IPR036427">
    <property type="entry name" value="Bromodomain-like_sf"/>
</dbReference>
<keyword evidence="8" id="KW-1185">Reference proteome</keyword>
<dbReference type="PROSITE" id="PS00674">
    <property type="entry name" value="AAA"/>
    <property type="match status" value="1"/>
</dbReference>
<dbReference type="Pfam" id="PF00004">
    <property type="entry name" value="AAA"/>
    <property type="match status" value="1"/>
</dbReference>
<sequence>LIHSPSSERENINVQISPRSTRRTIDSLDLENNDMVIDDTDTENVDVARRTYPSRVIQDKQSNEATVTLQSSQDLEEKEQENKTDEDDGEEERSKKVEKQGPRCPPRRVLYRGMGSGSRKNASDYDSEDDTIFVDEDLMCSARGLDLHNASAWGYSSWVQQFTGPACANIRALQVDETTSFDDVGGLSRYIHALKDMVFFPLLFPDFIATYHLSPPRGVLLCGPPGTGKTLIVRALANAASKAGQKVNFYMRKGADVLSKWAGEAERHLKLLFEEAQRNQPSIIFFDEIDGLAPARSSNHEQVHNSVVSTLLALMDGIDSRGQVVLIGATNRIDAIDGALRRPGRFGLEFVFPMPDCKARAEILKIHTRKWKDPLSDGLIEELAASCLGYCGADLKALCTEAAIVAFRHKYPQVYTSDDKFDICADSVKVEKHHFLEAMSTITPAAHRGAIVHSRPLPPIVAPCLEGHLQTIINHLSEIFPLKDSLDYSCYNLASLGISYGYFNPLVYKSRFLICGKEGTGLEYIGPAVIHELESFPLHSIGLPSLLSDPSAETPVEALMRTITEARRTSPSILYLPQLELWWETADAQLIKVLIELMEDLATNLPVLLLATSSISYDELNKEAASLFWRRYVYPLATPSREERTKFFSHLVDFVVTTPYKEAVQIGLEGNTSIDKPMKAPVVARRPSEAELQAKRNAEEHAIRCLRMCLRDVCCSFLSNKGYSNFHSALQNEDVLESPIEALLQKVNEGRYLTLSTFLQDVELIPANANTYYGRDLKSATIVNEAYAIRDEIYGMIREMDPVLISFCDKIAARGGQIQKEKSIRESESHNDIEPPLNITPTSEALKYTNVDLDLAGKNVYAHENKSETMEMKLDAVGHDGVGFESDNE</sequence>
<evidence type="ECO:0000313" key="7">
    <source>
        <dbReference type="EMBL" id="KAH9287600.1"/>
    </source>
</evidence>
<name>A0AA38BMR7_TAXCH</name>
<dbReference type="InterPro" id="IPR041569">
    <property type="entry name" value="AAA_lid_3"/>
</dbReference>
<dbReference type="InterPro" id="IPR003959">
    <property type="entry name" value="ATPase_AAA_core"/>
</dbReference>
<dbReference type="Gene3D" id="3.40.50.300">
    <property type="entry name" value="P-loop containing nucleotide triphosphate hydrolases"/>
    <property type="match status" value="2"/>
</dbReference>
<evidence type="ECO:0000256" key="5">
    <source>
        <dbReference type="SAM" id="MobiDB-lite"/>
    </source>
</evidence>
<protein>
    <recommendedName>
        <fullName evidence="6">AAA+ ATPase domain-containing protein</fullName>
    </recommendedName>
</protein>
<feature type="non-terminal residue" evidence="7">
    <location>
        <position position="1"/>
    </location>
</feature>
<dbReference type="Gene3D" id="1.10.8.60">
    <property type="match status" value="1"/>
</dbReference>
<dbReference type="InterPro" id="IPR045199">
    <property type="entry name" value="ATAD2-like"/>
</dbReference>
<dbReference type="GO" id="GO:0042393">
    <property type="term" value="F:histone binding"/>
    <property type="evidence" value="ECO:0007669"/>
    <property type="project" value="TreeGrafter"/>
</dbReference>
<feature type="region of interest" description="Disordered" evidence="5">
    <location>
        <begin position="1"/>
        <end position="20"/>
    </location>
</feature>